<feature type="compositionally biased region" description="Acidic residues" evidence="1">
    <location>
        <begin position="113"/>
        <end position="123"/>
    </location>
</feature>
<dbReference type="Proteomes" id="UP000762676">
    <property type="component" value="Unassembled WGS sequence"/>
</dbReference>
<evidence type="ECO:0000313" key="2">
    <source>
        <dbReference type="EMBL" id="GFS13297.1"/>
    </source>
</evidence>
<evidence type="ECO:0000313" key="3">
    <source>
        <dbReference type="Proteomes" id="UP000762676"/>
    </source>
</evidence>
<comment type="caution">
    <text evidence="2">The sequence shown here is derived from an EMBL/GenBank/DDBJ whole genome shotgun (WGS) entry which is preliminary data.</text>
</comment>
<feature type="compositionally biased region" description="Polar residues" evidence="1">
    <location>
        <begin position="1"/>
        <end position="20"/>
    </location>
</feature>
<feature type="compositionally biased region" description="Gly residues" evidence="1">
    <location>
        <begin position="169"/>
        <end position="182"/>
    </location>
</feature>
<dbReference type="EMBL" id="BMAT01006469">
    <property type="protein sequence ID" value="GFS13297.1"/>
    <property type="molecule type" value="Genomic_DNA"/>
</dbReference>
<feature type="region of interest" description="Disordered" evidence="1">
    <location>
        <begin position="70"/>
        <end position="182"/>
    </location>
</feature>
<protein>
    <submittedName>
        <fullName evidence="2">Uncharacterized protein</fullName>
    </submittedName>
</protein>
<accession>A0AAV4IVK5</accession>
<feature type="compositionally biased region" description="Low complexity" evidence="1">
    <location>
        <begin position="86"/>
        <end position="102"/>
    </location>
</feature>
<name>A0AAV4IVK5_9GAST</name>
<dbReference type="AlphaFoldDB" id="A0AAV4IVK5"/>
<keyword evidence="3" id="KW-1185">Reference proteome</keyword>
<feature type="region of interest" description="Disordered" evidence="1">
    <location>
        <begin position="1"/>
        <end position="58"/>
    </location>
</feature>
<sequence length="182" mass="18986">MTSATVKESVGVPSQVSTTARDGPGKKNVRMAESESAKRIGREKDRYGAESDVDINSIDSIWSIPKDLCSVGRGTAETSPPRPTPSRRSCPPRKSLPSQQSPPSQPPPRDPALEESDSGDMDTDLGSALSADSGGCPLSPLVLTKEIKYTDSPPSPEPAKAARGRRYNGLGGPPSGGLSGSK</sequence>
<reference evidence="2 3" key="1">
    <citation type="journal article" date="2021" name="Elife">
        <title>Chloroplast acquisition without the gene transfer in kleptoplastic sea slugs, Plakobranchus ocellatus.</title>
        <authorList>
            <person name="Maeda T."/>
            <person name="Takahashi S."/>
            <person name="Yoshida T."/>
            <person name="Shimamura S."/>
            <person name="Takaki Y."/>
            <person name="Nagai Y."/>
            <person name="Toyoda A."/>
            <person name="Suzuki Y."/>
            <person name="Arimoto A."/>
            <person name="Ishii H."/>
            <person name="Satoh N."/>
            <person name="Nishiyama T."/>
            <person name="Hasebe M."/>
            <person name="Maruyama T."/>
            <person name="Minagawa J."/>
            <person name="Obokata J."/>
            <person name="Shigenobu S."/>
        </authorList>
    </citation>
    <scope>NUCLEOTIDE SEQUENCE [LARGE SCALE GENOMIC DNA]</scope>
</reference>
<evidence type="ECO:0000256" key="1">
    <source>
        <dbReference type="SAM" id="MobiDB-lite"/>
    </source>
</evidence>
<organism evidence="2 3">
    <name type="scientific">Elysia marginata</name>
    <dbReference type="NCBI Taxonomy" id="1093978"/>
    <lineage>
        <taxon>Eukaryota</taxon>
        <taxon>Metazoa</taxon>
        <taxon>Spiralia</taxon>
        <taxon>Lophotrochozoa</taxon>
        <taxon>Mollusca</taxon>
        <taxon>Gastropoda</taxon>
        <taxon>Heterobranchia</taxon>
        <taxon>Euthyneura</taxon>
        <taxon>Panpulmonata</taxon>
        <taxon>Sacoglossa</taxon>
        <taxon>Placobranchoidea</taxon>
        <taxon>Plakobranchidae</taxon>
        <taxon>Elysia</taxon>
    </lineage>
</organism>
<gene>
    <name evidence="2" type="ORF">ElyMa_003133600</name>
</gene>
<feature type="compositionally biased region" description="Basic and acidic residues" evidence="1">
    <location>
        <begin position="30"/>
        <end position="49"/>
    </location>
</feature>
<proteinExistence type="predicted"/>